<proteinExistence type="predicted"/>
<gene>
    <name evidence="1" type="ORF">GO621_03145</name>
</gene>
<name>A0A7K1ST89_9SPHI</name>
<evidence type="ECO:0000313" key="2">
    <source>
        <dbReference type="Proteomes" id="UP000462014"/>
    </source>
</evidence>
<evidence type="ECO:0000313" key="1">
    <source>
        <dbReference type="EMBL" id="MVN20528.1"/>
    </source>
</evidence>
<reference evidence="1 2" key="1">
    <citation type="submission" date="2019-12" db="EMBL/GenBank/DDBJ databases">
        <title>Mucilaginibacter sp. HMF7410 genome sequencing and assembly.</title>
        <authorList>
            <person name="Kang H."/>
            <person name="Cha I."/>
            <person name="Kim H."/>
            <person name="Joh K."/>
        </authorList>
    </citation>
    <scope>NUCLEOTIDE SEQUENCE [LARGE SCALE GENOMIC DNA]</scope>
    <source>
        <strain evidence="1 2">HMF7410</strain>
    </source>
</reference>
<comment type="caution">
    <text evidence="1">The sequence shown here is derived from an EMBL/GenBank/DDBJ whole genome shotgun (WGS) entry which is preliminary data.</text>
</comment>
<accession>A0A7K1ST89</accession>
<keyword evidence="2" id="KW-1185">Reference proteome</keyword>
<dbReference type="Proteomes" id="UP000462014">
    <property type="component" value="Unassembled WGS sequence"/>
</dbReference>
<dbReference type="AlphaFoldDB" id="A0A7K1ST89"/>
<sequence length="154" mass="17063">MIDSTKCDINGKYSISFTTTGQGLEYRLAFFSPPNYYSLQDAVIIIVGKDNTVNFSAFKVHLLKARVVISNNPNPPLNVYTTISSGGKISGKAGDSTIFLKVLPNIANFVYFAIQNIDTPTKSNLRIDTVLLSGFADTFRHTFQVNPQLFKCRL</sequence>
<protein>
    <submittedName>
        <fullName evidence="1">Uncharacterized protein</fullName>
    </submittedName>
</protein>
<organism evidence="1 2">
    <name type="scientific">Mucilaginibacter arboris</name>
    <dbReference type="NCBI Taxonomy" id="2682090"/>
    <lineage>
        <taxon>Bacteria</taxon>
        <taxon>Pseudomonadati</taxon>
        <taxon>Bacteroidota</taxon>
        <taxon>Sphingobacteriia</taxon>
        <taxon>Sphingobacteriales</taxon>
        <taxon>Sphingobacteriaceae</taxon>
        <taxon>Mucilaginibacter</taxon>
    </lineage>
</organism>
<dbReference type="EMBL" id="WPIK01000002">
    <property type="protein sequence ID" value="MVN20528.1"/>
    <property type="molecule type" value="Genomic_DNA"/>
</dbReference>
<dbReference type="RefSeq" id="WP_157564083.1">
    <property type="nucleotide sequence ID" value="NZ_WPIK01000002.1"/>
</dbReference>